<organism evidence="1 2">
    <name type="scientific">Mya arenaria</name>
    <name type="common">Soft-shell clam</name>
    <dbReference type="NCBI Taxonomy" id="6604"/>
    <lineage>
        <taxon>Eukaryota</taxon>
        <taxon>Metazoa</taxon>
        <taxon>Spiralia</taxon>
        <taxon>Lophotrochozoa</taxon>
        <taxon>Mollusca</taxon>
        <taxon>Bivalvia</taxon>
        <taxon>Autobranchia</taxon>
        <taxon>Heteroconchia</taxon>
        <taxon>Euheterodonta</taxon>
        <taxon>Imparidentia</taxon>
        <taxon>Neoheterodontei</taxon>
        <taxon>Myida</taxon>
        <taxon>Myoidea</taxon>
        <taxon>Myidae</taxon>
        <taxon>Mya</taxon>
    </lineage>
</organism>
<evidence type="ECO:0000313" key="1">
    <source>
        <dbReference type="EMBL" id="WAR12551.1"/>
    </source>
</evidence>
<dbReference type="PANTHER" id="PTHR24401:SF29">
    <property type="entry name" value="SI:CH211-243P7.3-RELATED"/>
    <property type="match status" value="1"/>
</dbReference>
<sequence>MDSTKQVAKKLARQSTGKATWAIKVGNDVGQVLTDKEGYGLSTMVDDIVDRYSKAGQDPPEVLYVDRDCCGHSSNRRQLHAWPALHIRLDKWHFKRRFSWSCTTDAHSLRRQSSEWRLLRDAKRGQLVERHLTNPTDDDVVRWLTKHELVSTAAAEPGTPRGALACLVSIVC</sequence>
<name>A0ABY7EZI3_MYAAR</name>
<gene>
    <name evidence="1" type="ORF">MAR_026731</name>
</gene>
<dbReference type="EMBL" id="CP111019">
    <property type="protein sequence ID" value="WAR12551.1"/>
    <property type="molecule type" value="Genomic_DNA"/>
</dbReference>
<protein>
    <recommendedName>
        <fullName evidence="3">Transposase</fullName>
    </recommendedName>
</protein>
<evidence type="ECO:0000313" key="2">
    <source>
        <dbReference type="Proteomes" id="UP001164746"/>
    </source>
</evidence>
<proteinExistence type="predicted"/>
<accession>A0ABY7EZI3</accession>
<evidence type="ECO:0008006" key="3">
    <source>
        <dbReference type="Google" id="ProtNLM"/>
    </source>
</evidence>
<reference evidence="1" key="1">
    <citation type="submission" date="2022-11" db="EMBL/GenBank/DDBJ databases">
        <title>Centuries of genome instability and evolution in soft-shell clam transmissible cancer (bioRxiv).</title>
        <authorList>
            <person name="Hart S.F.M."/>
            <person name="Yonemitsu M.A."/>
            <person name="Giersch R.M."/>
            <person name="Beal B.F."/>
            <person name="Arriagada G."/>
            <person name="Davis B.W."/>
            <person name="Ostrander E.A."/>
            <person name="Goff S.P."/>
            <person name="Metzger M.J."/>
        </authorList>
    </citation>
    <scope>NUCLEOTIDE SEQUENCE</scope>
    <source>
        <strain evidence="1">MELC-2E11</strain>
        <tissue evidence="1">Siphon/mantle</tissue>
    </source>
</reference>
<dbReference type="PANTHER" id="PTHR24401">
    <property type="entry name" value="SI:CH211-243P7.3-RELATED"/>
    <property type="match status" value="1"/>
</dbReference>
<dbReference type="Proteomes" id="UP001164746">
    <property type="component" value="Chromosome 8"/>
</dbReference>
<keyword evidence="2" id="KW-1185">Reference proteome</keyword>